<reference evidence="1" key="1">
    <citation type="submission" date="2021-02" db="EMBL/GenBank/DDBJ databases">
        <authorList>
            <person name="Bekaert M."/>
        </authorList>
    </citation>
    <scope>NUCLEOTIDE SEQUENCE</scope>
    <source>
        <strain evidence="1">IoA-00</strain>
    </source>
</reference>
<name>A0A7R8H6G0_LEPSM</name>
<evidence type="ECO:0000313" key="2">
    <source>
        <dbReference type="Proteomes" id="UP000675881"/>
    </source>
</evidence>
<evidence type="ECO:0000313" key="1">
    <source>
        <dbReference type="EMBL" id="CAF2882302.1"/>
    </source>
</evidence>
<keyword evidence="2" id="KW-1185">Reference proteome</keyword>
<gene>
    <name evidence="1" type="ORF">LSAA_7617</name>
</gene>
<dbReference type="Proteomes" id="UP000675881">
    <property type="component" value="Chromosome 3"/>
</dbReference>
<protein>
    <submittedName>
        <fullName evidence="1">(salmon louse) hypothetical protein</fullName>
    </submittedName>
</protein>
<organism evidence="1 2">
    <name type="scientific">Lepeophtheirus salmonis</name>
    <name type="common">Salmon louse</name>
    <name type="synonym">Caligus salmonis</name>
    <dbReference type="NCBI Taxonomy" id="72036"/>
    <lineage>
        <taxon>Eukaryota</taxon>
        <taxon>Metazoa</taxon>
        <taxon>Ecdysozoa</taxon>
        <taxon>Arthropoda</taxon>
        <taxon>Crustacea</taxon>
        <taxon>Multicrustacea</taxon>
        <taxon>Hexanauplia</taxon>
        <taxon>Copepoda</taxon>
        <taxon>Siphonostomatoida</taxon>
        <taxon>Caligidae</taxon>
        <taxon>Lepeophtheirus</taxon>
    </lineage>
</organism>
<proteinExistence type="predicted"/>
<accession>A0A7R8H6G0</accession>
<dbReference type="AlphaFoldDB" id="A0A7R8H6G0"/>
<dbReference type="EMBL" id="HG994582">
    <property type="protein sequence ID" value="CAF2882302.1"/>
    <property type="molecule type" value="Genomic_DNA"/>
</dbReference>
<sequence length="155" mass="18290">MPEDEAPAFLMQDSTLAQCFNSPYLFQHAIISGSSGICLLQKRRSSSCPRYESEKERLKVVRTSLVTVTERRANTVRLNWILEDSFRKFFSQCIQFLLRVSKGLETMFNVFLRYSCIELQQELFGYGLIRLIEEESIHYLRIKELICIIYFDEYC</sequence>